<gene>
    <name evidence="2" type="ORF">AAHA92_33868</name>
</gene>
<keyword evidence="3" id="KW-1185">Reference proteome</keyword>
<evidence type="ECO:0000313" key="2">
    <source>
        <dbReference type="EMBL" id="KAL1531156.1"/>
    </source>
</evidence>
<feature type="region of interest" description="Disordered" evidence="1">
    <location>
        <begin position="1"/>
        <end position="26"/>
    </location>
</feature>
<feature type="compositionally biased region" description="Acidic residues" evidence="1">
    <location>
        <begin position="146"/>
        <end position="155"/>
    </location>
</feature>
<feature type="region of interest" description="Disordered" evidence="1">
    <location>
        <begin position="51"/>
        <end position="72"/>
    </location>
</feature>
<feature type="compositionally biased region" description="Polar residues" evidence="1">
    <location>
        <begin position="13"/>
        <end position="22"/>
    </location>
</feature>
<dbReference type="AlphaFoldDB" id="A0ABD1FH23"/>
<feature type="compositionally biased region" description="Polar residues" evidence="1">
    <location>
        <begin position="51"/>
        <end position="62"/>
    </location>
</feature>
<comment type="caution">
    <text evidence="2">The sequence shown here is derived from an EMBL/GenBank/DDBJ whole genome shotgun (WGS) entry which is preliminary data.</text>
</comment>
<feature type="compositionally biased region" description="Basic and acidic residues" evidence="1">
    <location>
        <begin position="226"/>
        <end position="241"/>
    </location>
</feature>
<sequence>MAGQSSKKDESAPPSSSGTQAPPTMDVPLNLLEKLLKQMRLDLNLGPMLSLLTQPPTVRSTPIPTPSDVTEVEAETANKMETVAAVTLEEATEKGSQEDKEMEIEERRIASTQEEEQATQEQENEEGGEEGATDGRTIEVSKEGEDVPPEIENLEEERGKEEVREDEDDDLIVFTMQDILVIRPNIPTPAVKPVQEGEDAGVYKNAPAEKVSKRRRRMIVEEPEETSGKDEEDKRQRLLTERKRKGKELAGPTRKKTRPVSKTITIREPSLTRSDQPPPAEKVPVTHPYNREVYVKIDDHLLQQVVRFDNPKLEDECAKRLSPVNMVNSGKKLHHPSLQRLGQEAYF</sequence>
<reference evidence="2 3" key="1">
    <citation type="submission" date="2024-06" db="EMBL/GenBank/DDBJ databases">
        <title>A chromosome level genome sequence of Diviner's sage (Salvia divinorum).</title>
        <authorList>
            <person name="Ford S.A."/>
            <person name="Ro D.-K."/>
            <person name="Ness R.W."/>
            <person name="Phillips M.A."/>
        </authorList>
    </citation>
    <scope>NUCLEOTIDE SEQUENCE [LARGE SCALE GENOMIC DNA]</scope>
    <source>
        <strain evidence="2">SAF-2024a</strain>
        <tissue evidence="2">Leaf</tissue>
    </source>
</reference>
<feature type="compositionally biased region" description="Acidic residues" evidence="1">
    <location>
        <begin position="113"/>
        <end position="132"/>
    </location>
</feature>
<protein>
    <submittedName>
        <fullName evidence="2">Uncharacterized protein</fullName>
    </submittedName>
</protein>
<feature type="region of interest" description="Disordered" evidence="1">
    <location>
        <begin position="189"/>
        <end position="287"/>
    </location>
</feature>
<dbReference type="Proteomes" id="UP001567538">
    <property type="component" value="Unassembled WGS sequence"/>
</dbReference>
<feature type="compositionally biased region" description="Basic and acidic residues" evidence="1">
    <location>
        <begin position="91"/>
        <end position="109"/>
    </location>
</feature>
<accession>A0ABD1FH23</accession>
<evidence type="ECO:0000256" key="1">
    <source>
        <dbReference type="SAM" id="MobiDB-lite"/>
    </source>
</evidence>
<feature type="compositionally biased region" description="Basic and acidic residues" evidence="1">
    <location>
        <begin position="1"/>
        <end position="11"/>
    </location>
</feature>
<feature type="compositionally biased region" description="Basic and acidic residues" evidence="1">
    <location>
        <begin position="136"/>
        <end position="145"/>
    </location>
</feature>
<dbReference type="EMBL" id="JBEAFC010000015">
    <property type="protein sequence ID" value="KAL1531156.1"/>
    <property type="molecule type" value="Genomic_DNA"/>
</dbReference>
<feature type="region of interest" description="Disordered" evidence="1">
    <location>
        <begin position="88"/>
        <end position="170"/>
    </location>
</feature>
<name>A0ABD1FH23_SALDI</name>
<proteinExistence type="predicted"/>
<evidence type="ECO:0000313" key="3">
    <source>
        <dbReference type="Proteomes" id="UP001567538"/>
    </source>
</evidence>
<organism evidence="2 3">
    <name type="scientific">Salvia divinorum</name>
    <name type="common">Maria pastora</name>
    <name type="synonym">Diviner's sage</name>
    <dbReference type="NCBI Taxonomy" id="28513"/>
    <lineage>
        <taxon>Eukaryota</taxon>
        <taxon>Viridiplantae</taxon>
        <taxon>Streptophyta</taxon>
        <taxon>Embryophyta</taxon>
        <taxon>Tracheophyta</taxon>
        <taxon>Spermatophyta</taxon>
        <taxon>Magnoliopsida</taxon>
        <taxon>eudicotyledons</taxon>
        <taxon>Gunneridae</taxon>
        <taxon>Pentapetalae</taxon>
        <taxon>asterids</taxon>
        <taxon>lamiids</taxon>
        <taxon>Lamiales</taxon>
        <taxon>Lamiaceae</taxon>
        <taxon>Nepetoideae</taxon>
        <taxon>Mentheae</taxon>
        <taxon>Salviinae</taxon>
        <taxon>Salvia</taxon>
        <taxon>Salvia subgen. Calosphace</taxon>
    </lineage>
</organism>